<keyword evidence="2" id="KW-1185">Reference proteome</keyword>
<protein>
    <submittedName>
        <fullName evidence="1">Uncharacterized protein</fullName>
    </submittedName>
</protein>
<reference evidence="1" key="2">
    <citation type="submission" date="2023-06" db="EMBL/GenBank/DDBJ databases">
        <authorList>
            <person name="Ma L."/>
            <person name="Liu K.-W."/>
            <person name="Li Z."/>
            <person name="Hsiao Y.-Y."/>
            <person name="Qi Y."/>
            <person name="Fu T."/>
            <person name="Tang G."/>
            <person name="Zhang D."/>
            <person name="Sun W.-H."/>
            <person name="Liu D.-K."/>
            <person name="Li Y."/>
            <person name="Chen G.-Z."/>
            <person name="Liu X.-D."/>
            <person name="Liao X.-Y."/>
            <person name="Jiang Y.-T."/>
            <person name="Yu X."/>
            <person name="Hao Y."/>
            <person name="Huang J."/>
            <person name="Zhao X.-W."/>
            <person name="Ke S."/>
            <person name="Chen Y.-Y."/>
            <person name="Wu W.-L."/>
            <person name="Hsu J.-L."/>
            <person name="Lin Y.-F."/>
            <person name="Huang M.-D."/>
            <person name="Li C.-Y."/>
            <person name="Huang L."/>
            <person name="Wang Z.-W."/>
            <person name="Zhao X."/>
            <person name="Zhong W.-Y."/>
            <person name="Peng D.-H."/>
            <person name="Ahmad S."/>
            <person name="Lan S."/>
            <person name="Zhang J.-S."/>
            <person name="Tsai W.-C."/>
            <person name="Van De Peer Y."/>
            <person name="Liu Z.-J."/>
        </authorList>
    </citation>
    <scope>NUCLEOTIDE SEQUENCE</scope>
    <source>
        <strain evidence="1">SCP</strain>
        <tissue evidence="1">Leaves</tissue>
    </source>
</reference>
<dbReference type="EMBL" id="JAUJYN010000003">
    <property type="protein sequence ID" value="KAK1275585.1"/>
    <property type="molecule type" value="Genomic_DNA"/>
</dbReference>
<organism evidence="1 2">
    <name type="scientific">Acorus gramineus</name>
    <name type="common">Dwarf sweet flag</name>
    <dbReference type="NCBI Taxonomy" id="55184"/>
    <lineage>
        <taxon>Eukaryota</taxon>
        <taxon>Viridiplantae</taxon>
        <taxon>Streptophyta</taxon>
        <taxon>Embryophyta</taxon>
        <taxon>Tracheophyta</taxon>
        <taxon>Spermatophyta</taxon>
        <taxon>Magnoliopsida</taxon>
        <taxon>Liliopsida</taxon>
        <taxon>Acoraceae</taxon>
        <taxon>Acorus</taxon>
    </lineage>
</organism>
<dbReference type="Proteomes" id="UP001179952">
    <property type="component" value="Unassembled WGS sequence"/>
</dbReference>
<evidence type="ECO:0000313" key="1">
    <source>
        <dbReference type="EMBL" id="KAK1275585.1"/>
    </source>
</evidence>
<gene>
    <name evidence="1" type="ORF">QJS04_geneDACA009947</name>
</gene>
<name>A0AAV9BGI7_ACOGR</name>
<evidence type="ECO:0000313" key="2">
    <source>
        <dbReference type="Proteomes" id="UP001179952"/>
    </source>
</evidence>
<comment type="caution">
    <text evidence="1">The sequence shown here is derived from an EMBL/GenBank/DDBJ whole genome shotgun (WGS) entry which is preliminary data.</text>
</comment>
<sequence>MKLSGVGGDHGLGAMEREMEETRWRVSKVDGDEKVACQWGIGLTEKVKLEK</sequence>
<proteinExistence type="predicted"/>
<accession>A0AAV9BGI7</accession>
<reference evidence="1" key="1">
    <citation type="journal article" date="2023" name="Nat. Commun.">
        <title>Diploid and tetraploid genomes of Acorus and the evolution of monocots.</title>
        <authorList>
            <person name="Ma L."/>
            <person name="Liu K.W."/>
            <person name="Li Z."/>
            <person name="Hsiao Y.Y."/>
            <person name="Qi Y."/>
            <person name="Fu T."/>
            <person name="Tang G.D."/>
            <person name="Zhang D."/>
            <person name="Sun W.H."/>
            <person name="Liu D.K."/>
            <person name="Li Y."/>
            <person name="Chen G.Z."/>
            <person name="Liu X.D."/>
            <person name="Liao X.Y."/>
            <person name="Jiang Y.T."/>
            <person name="Yu X."/>
            <person name="Hao Y."/>
            <person name="Huang J."/>
            <person name="Zhao X.W."/>
            <person name="Ke S."/>
            <person name="Chen Y.Y."/>
            <person name="Wu W.L."/>
            <person name="Hsu J.L."/>
            <person name="Lin Y.F."/>
            <person name="Huang M.D."/>
            <person name="Li C.Y."/>
            <person name="Huang L."/>
            <person name="Wang Z.W."/>
            <person name="Zhao X."/>
            <person name="Zhong W.Y."/>
            <person name="Peng D.H."/>
            <person name="Ahmad S."/>
            <person name="Lan S."/>
            <person name="Zhang J.S."/>
            <person name="Tsai W.C."/>
            <person name="Van de Peer Y."/>
            <person name="Liu Z.J."/>
        </authorList>
    </citation>
    <scope>NUCLEOTIDE SEQUENCE</scope>
    <source>
        <strain evidence="1">SCP</strain>
    </source>
</reference>
<dbReference type="AlphaFoldDB" id="A0AAV9BGI7"/>